<feature type="compositionally biased region" description="Acidic residues" evidence="4">
    <location>
        <begin position="421"/>
        <end position="440"/>
    </location>
</feature>
<dbReference type="Pfam" id="PF01067">
    <property type="entry name" value="Calpain_III"/>
    <property type="match status" value="1"/>
</dbReference>
<evidence type="ECO:0000313" key="6">
    <source>
        <dbReference type="EMBL" id="CAF0905469.1"/>
    </source>
</evidence>
<feature type="compositionally biased region" description="Basic and acidic residues" evidence="4">
    <location>
        <begin position="441"/>
        <end position="464"/>
    </location>
</feature>
<dbReference type="Gene3D" id="3.90.70.10">
    <property type="entry name" value="Cysteine proteinases"/>
    <property type="match status" value="1"/>
</dbReference>
<dbReference type="FunFam" id="3.90.70.10:FF:000114">
    <property type="entry name" value="Calpain a"/>
    <property type="match status" value="1"/>
</dbReference>
<evidence type="ECO:0000313" key="7">
    <source>
        <dbReference type="EMBL" id="CAF0911166.1"/>
    </source>
</evidence>
<dbReference type="PROSITE" id="PS50203">
    <property type="entry name" value="CALPAIN_CAT"/>
    <property type="match status" value="1"/>
</dbReference>
<dbReference type="PRINTS" id="PR00704">
    <property type="entry name" value="CALPAIN"/>
</dbReference>
<accession>A0A814A145</accession>
<dbReference type="SUPFAM" id="SSF54001">
    <property type="entry name" value="Cysteine proteinases"/>
    <property type="match status" value="1"/>
</dbReference>
<dbReference type="EMBL" id="CAJNOU010000197">
    <property type="protein sequence ID" value="CAF0911166.1"/>
    <property type="molecule type" value="Genomic_DNA"/>
</dbReference>
<evidence type="ECO:0000256" key="2">
    <source>
        <dbReference type="PIRSR" id="PIRSR622684-1"/>
    </source>
</evidence>
<feature type="compositionally biased region" description="Basic and acidic residues" evidence="4">
    <location>
        <begin position="405"/>
        <end position="420"/>
    </location>
</feature>
<dbReference type="InterPro" id="IPR022683">
    <property type="entry name" value="Calpain_III"/>
</dbReference>
<feature type="active site" evidence="2">
    <location>
        <position position="130"/>
    </location>
</feature>
<dbReference type="InterPro" id="IPR036213">
    <property type="entry name" value="Calpain_III_sf"/>
</dbReference>
<organism evidence="6 9">
    <name type="scientific">Rotaria sordida</name>
    <dbReference type="NCBI Taxonomy" id="392033"/>
    <lineage>
        <taxon>Eukaryota</taxon>
        <taxon>Metazoa</taxon>
        <taxon>Spiralia</taxon>
        <taxon>Gnathifera</taxon>
        <taxon>Rotifera</taxon>
        <taxon>Eurotatoria</taxon>
        <taxon>Bdelloidea</taxon>
        <taxon>Philodinida</taxon>
        <taxon>Philodinidae</taxon>
        <taxon>Rotaria</taxon>
    </lineage>
</organism>
<proteinExistence type="inferred from homology"/>
<dbReference type="EMBL" id="CAJOBE010002857">
    <property type="protein sequence ID" value="CAF3847620.1"/>
    <property type="molecule type" value="Genomic_DNA"/>
</dbReference>
<dbReference type="OrthoDB" id="424753at2759"/>
<dbReference type="GO" id="GO:0005737">
    <property type="term" value="C:cytoplasm"/>
    <property type="evidence" value="ECO:0007669"/>
    <property type="project" value="TreeGrafter"/>
</dbReference>
<name>A0A814A145_9BILA</name>
<dbReference type="Pfam" id="PF00648">
    <property type="entry name" value="Peptidase_C2"/>
    <property type="match status" value="1"/>
</dbReference>
<dbReference type="EMBL" id="CAJNOO010000322">
    <property type="protein sequence ID" value="CAF0905469.1"/>
    <property type="molecule type" value="Genomic_DNA"/>
</dbReference>
<feature type="domain" description="Calpain catalytic" evidence="5">
    <location>
        <begin position="1"/>
        <end position="214"/>
    </location>
</feature>
<gene>
    <name evidence="8" type="ORF">FNK824_LOCUS17739</name>
    <name evidence="6" type="ORF">RFH988_LOCUS9205</name>
    <name evidence="7" type="ORF">SEV965_LOCUS6149</name>
</gene>
<comment type="similarity">
    <text evidence="1">Belongs to the peptidase C2 family.</text>
</comment>
<evidence type="ECO:0000259" key="5">
    <source>
        <dbReference type="PROSITE" id="PS50203"/>
    </source>
</evidence>
<dbReference type="SUPFAM" id="SSF49758">
    <property type="entry name" value="Calpain large subunit, middle domain (domain III)"/>
    <property type="match status" value="1"/>
</dbReference>
<evidence type="ECO:0000256" key="3">
    <source>
        <dbReference type="PROSITE-ProRule" id="PRU00239"/>
    </source>
</evidence>
<dbReference type="GO" id="GO:0004198">
    <property type="term" value="F:calcium-dependent cysteine-type endopeptidase activity"/>
    <property type="evidence" value="ECO:0007669"/>
    <property type="project" value="InterPro"/>
</dbReference>
<sequence>MFHFRFWLFGEWNDVIIDDRLPCYMGKLVFCRNNKDPNELWAPLLEKAYAKVYGSYEVLARGFITDGLVDLTGGMDEVIMFDEELSSPDFKEKIKRLILQAFARKSIVGCVIFNTLGTEGILPNGLVSGHAYSVTQMKDLTIPNGTITLVRCLNPWNNSAEWNGKWSDNSPLWDQVAEGERRKFKFQRSHDGEFWMSYDDFFDNFHGLQICHCNLGSLGVLGADSSTANSCQKAISAWHETVFHGKWKQGESAGGSGLDGGPPEKYWTNPQYLIKLEFIDGGIEEKWCTMIISLMFKENRQRILNGEETVYVASDIYKVKDNADIRTHIEGSQKYYMTHLDYLDTSGLLIQFRSINKRLKVRPGTYIIIPYTLECDQGGEFFLRIFTEKQANQTVSVELTNNKENLTESETKRPHLKIDNEDNNQPDDAPESSDEETNDATEDKGDASPGSDSKKTNPDIDPNNKDAICTIQ</sequence>
<dbReference type="PANTHER" id="PTHR10183">
    <property type="entry name" value="CALPAIN"/>
    <property type="match status" value="1"/>
</dbReference>
<dbReference type="Proteomes" id="UP000663882">
    <property type="component" value="Unassembled WGS sequence"/>
</dbReference>
<dbReference type="CDD" id="cd00044">
    <property type="entry name" value="CysPc"/>
    <property type="match status" value="1"/>
</dbReference>
<dbReference type="SMART" id="SM00720">
    <property type="entry name" value="calpain_III"/>
    <property type="match status" value="1"/>
</dbReference>
<dbReference type="Proteomes" id="UP000663889">
    <property type="component" value="Unassembled WGS sequence"/>
</dbReference>
<dbReference type="PANTHER" id="PTHR10183:SF427">
    <property type="entry name" value="CALPAIN-9-LIKE ISOFORM X1"/>
    <property type="match status" value="1"/>
</dbReference>
<dbReference type="GO" id="GO:0006508">
    <property type="term" value="P:proteolysis"/>
    <property type="evidence" value="ECO:0007669"/>
    <property type="project" value="InterPro"/>
</dbReference>
<dbReference type="InterPro" id="IPR022684">
    <property type="entry name" value="Calpain_cysteine_protease"/>
</dbReference>
<dbReference type="InterPro" id="IPR001300">
    <property type="entry name" value="Peptidase_C2_calpain_cat"/>
</dbReference>
<dbReference type="AlphaFoldDB" id="A0A814A145"/>
<protein>
    <recommendedName>
        <fullName evidence="5">Calpain catalytic domain-containing protein</fullName>
    </recommendedName>
</protein>
<dbReference type="InterPro" id="IPR022682">
    <property type="entry name" value="Calpain_domain_III"/>
</dbReference>
<dbReference type="Gene3D" id="2.60.120.380">
    <property type="match status" value="1"/>
</dbReference>
<evidence type="ECO:0000256" key="1">
    <source>
        <dbReference type="ARBA" id="ARBA00007623"/>
    </source>
</evidence>
<dbReference type="Proteomes" id="UP000663874">
    <property type="component" value="Unassembled WGS sequence"/>
</dbReference>
<feature type="active site" evidence="2">
    <location>
        <position position="154"/>
    </location>
</feature>
<evidence type="ECO:0000313" key="9">
    <source>
        <dbReference type="Proteomes" id="UP000663882"/>
    </source>
</evidence>
<feature type="region of interest" description="Disordered" evidence="4">
    <location>
        <begin position="400"/>
        <end position="472"/>
    </location>
</feature>
<reference evidence="6" key="1">
    <citation type="submission" date="2021-02" db="EMBL/GenBank/DDBJ databases">
        <authorList>
            <person name="Nowell W R."/>
        </authorList>
    </citation>
    <scope>NUCLEOTIDE SEQUENCE</scope>
</reference>
<dbReference type="SMART" id="SM00230">
    <property type="entry name" value="CysPc"/>
    <property type="match status" value="1"/>
</dbReference>
<evidence type="ECO:0000256" key="4">
    <source>
        <dbReference type="SAM" id="MobiDB-lite"/>
    </source>
</evidence>
<dbReference type="InterPro" id="IPR038765">
    <property type="entry name" value="Papain-like_cys_pep_sf"/>
</dbReference>
<comment type="caution">
    <text evidence="3">Lacks conserved residue(s) required for the propagation of feature annotation.</text>
</comment>
<comment type="caution">
    <text evidence="6">The sequence shown here is derived from an EMBL/GenBank/DDBJ whole genome shotgun (WGS) entry which is preliminary data.</text>
</comment>
<evidence type="ECO:0000313" key="8">
    <source>
        <dbReference type="EMBL" id="CAF3847620.1"/>
    </source>
</evidence>